<evidence type="ECO:0000313" key="2">
    <source>
        <dbReference type="EMBL" id="KAK6124698.1"/>
    </source>
</evidence>
<dbReference type="EMBL" id="JABTTQ020002324">
    <property type="protein sequence ID" value="KAK6124698.1"/>
    <property type="molecule type" value="Genomic_DNA"/>
</dbReference>
<keyword evidence="3" id="KW-1185">Reference proteome</keyword>
<accession>A0ABR0UQY5</accession>
<dbReference type="Proteomes" id="UP001318860">
    <property type="component" value="Unassembled WGS sequence"/>
</dbReference>
<evidence type="ECO:0000256" key="1">
    <source>
        <dbReference type="SAM" id="SignalP"/>
    </source>
</evidence>
<feature type="chain" id="PRO_5045318452" evidence="1">
    <location>
        <begin position="19"/>
        <end position="120"/>
    </location>
</feature>
<comment type="caution">
    <text evidence="2">The sequence shown here is derived from an EMBL/GenBank/DDBJ whole genome shotgun (WGS) entry which is preliminary data.</text>
</comment>
<sequence length="120" mass="12243">MAFPWILLITLLSVSTTATVASAALLVGGVLGGVITCTNTSVALAGTYNVIPQAKVDLVYTVLLDGGNCYLNVTVPPNSCVFNVPTGVLRIPVVVLSTIDALVGKLLVLVPGAVSYALTN</sequence>
<feature type="signal peptide" evidence="1">
    <location>
        <begin position="1"/>
        <end position="18"/>
    </location>
</feature>
<proteinExistence type="predicted"/>
<keyword evidence="1" id="KW-0732">Signal</keyword>
<organism evidence="2 3">
    <name type="scientific">Rehmannia glutinosa</name>
    <name type="common">Chinese foxglove</name>
    <dbReference type="NCBI Taxonomy" id="99300"/>
    <lineage>
        <taxon>Eukaryota</taxon>
        <taxon>Viridiplantae</taxon>
        <taxon>Streptophyta</taxon>
        <taxon>Embryophyta</taxon>
        <taxon>Tracheophyta</taxon>
        <taxon>Spermatophyta</taxon>
        <taxon>Magnoliopsida</taxon>
        <taxon>eudicotyledons</taxon>
        <taxon>Gunneridae</taxon>
        <taxon>Pentapetalae</taxon>
        <taxon>asterids</taxon>
        <taxon>lamiids</taxon>
        <taxon>Lamiales</taxon>
        <taxon>Orobanchaceae</taxon>
        <taxon>Rehmannieae</taxon>
        <taxon>Rehmannia</taxon>
    </lineage>
</organism>
<evidence type="ECO:0000313" key="3">
    <source>
        <dbReference type="Proteomes" id="UP001318860"/>
    </source>
</evidence>
<reference evidence="2 3" key="1">
    <citation type="journal article" date="2021" name="Comput. Struct. Biotechnol. J.">
        <title>De novo genome assembly of the potent medicinal plant Rehmannia glutinosa using nanopore technology.</title>
        <authorList>
            <person name="Ma L."/>
            <person name="Dong C."/>
            <person name="Song C."/>
            <person name="Wang X."/>
            <person name="Zheng X."/>
            <person name="Niu Y."/>
            <person name="Chen S."/>
            <person name="Feng W."/>
        </authorList>
    </citation>
    <scope>NUCLEOTIDE SEQUENCE [LARGE SCALE GENOMIC DNA]</scope>
    <source>
        <strain evidence="2">DH-2019</strain>
    </source>
</reference>
<gene>
    <name evidence="2" type="ORF">DH2020_041553</name>
</gene>
<name>A0ABR0UQY5_REHGL</name>
<protein>
    <submittedName>
        <fullName evidence="2">Uncharacterized protein</fullName>
    </submittedName>
</protein>